<keyword evidence="4" id="KW-0808">Transferase</keyword>
<evidence type="ECO:0000256" key="1">
    <source>
        <dbReference type="SAM" id="MobiDB-lite"/>
    </source>
</evidence>
<dbReference type="PANTHER" id="PTHR37984:SF5">
    <property type="entry name" value="PROTEIN NYNRIN-LIKE"/>
    <property type="match status" value="1"/>
</dbReference>
<dbReference type="InterPro" id="IPR000953">
    <property type="entry name" value="Chromo/chromo_shadow_dom"/>
</dbReference>
<dbReference type="Gene3D" id="2.40.50.40">
    <property type="match status" value="1"/>
</dbReference>
<dbReference type="PANTHER" id="PTHR37984">
    <property type="entry name" value="PROTEIN CBG26694"/>
    <property type="match status" value="1"/>
</dbReference>
<feature type="region of interest" description="Disordered" evidence="1">
    <location>
        <begin position="123"/>
        <end position="146"/>
    </location>
</feature>
<dbReference type="SMART" id="SM00298">
    <property type="entry name" value="CHROMO"/>
    <property type="match status" value="1"/>
</dbReference>
<dbReference type="GO" id="GO:0003676">
    <property type="term" value="F:nucleic acid binding"/>
    <property type="evidence" value="ECO:0007669"/>
    <property type="project" value="InterPro"/>
</dbReference>
<protein>
    <submittedName>
        <fullName evidence="4">Reverse transcriptase</fullName>
    </submittedName>
</protein>
<dbReference type="InterPro" id="IPR001584">
    <property type="entry name" value="Integrase_cat-core"/>
</dbReference>
<dbReference type="GO" id="GO:0003964">
    <property type="term" value="F:RNA-directed DNA polymerase activity"/>
    <property type="evidence" value="ECO:0007669"/>
    <property type="project" value="UniProtKB-KW"/>
</dbReference>
<keyword evidence="4" id="KW-0695">RNA-directed DNA polymerase</keyword>
<reference evidence="5" key="1">
    <citation type="submission" date="2017-03" db="EMBL/GenBank/DDBJ databases">
        <title>Phytopthora megakarya and P. palmivora, two closely related causual agents of cacao black pod achieved similar genome size and gene model numbers by different mechanisms.</title>
        <authorList>
            <person name="Ali S."/>
            <person name="Shao J."/>
            <person name="Larry D.J."/>
            <person name="Kronmiller B."/>
            <person name="Shen D."/>
            <person name="Strem M.D."/>
            <person name="Melnick R.L."/>
            <person name="Guiltinan M.J."/>
            <person name="Tyler B.M."/>
            <person name="Meinhardt L.W."/>
            <person name="Bailey B.A."/>
        </authorList>
    </citation>
    <scope>NUCLEOTIDE SEQUENCE [LARGE SCALE GENOMIC DNA]</scope>
    <source>
        <strain evidence="5">zdho120</strain>
    </source>
</reference>
<dbReference type="Gene3D" id="3.30.420.10">
    <property type="entry name" value="Ribonuclease H-like superfamily/Ribonuclease H"/>
    <property type="match status" value="1"/>
</dbReference>
<evidence type="ECO:0000313" key="4">
    <source>
        <dbReference type="EMBL" id="OWZ13882.1"/>
    </source>
</evidence>
<dbReference type="InterPro" id="IPR036397">
    <property type="entry name" value="RNaseH_sf"/>
</dbReference>
<gene>
    <name evidence="4" type="ORF">PHMEG_00012728</name>
</gene>
<dbReference type="GO" id="GO:0015074">
    <property type="term" value="P:DNA integration"/>
    <property type="evidence" value="ECO:0007669"/>
    <property type="project" value="InterPro"/>
</dbReference>
<name>A0A225W8I3_9STRA</name>
<organism evidence="4 5">
    <name type="scientific">Phytophthora megakarya</name>
    <dbReference type="NCBI Taxonomy" id="4795"/>
    <lineage>
        <taxon>Eukaryota</taxon>
        <taxon>Sar</taxon>
        <taxon>Stramenopiles</taxon>
        <taxon>Oomycota</taxon>
        <taxon>Peronosporomycetes</taxon>
        <taxon>Peronosporales</taxon>
        <taxon>Peronosporaceae</taxon>
        <taxon>Phytophthora</taxon>
    </lineage>
</organism>
<keyword evidence="5" id="KW-1185">Reference proteome</keyword>
<dbReference type="PROSITE" id="PS50013">
    <property type="entry name" value="CHROMO_2"/>
    <property type="match status" value="1"/>
</dbReference>
<dbReference type="InterPro" id="IPR016197">
    <property type="entry name" value="Chromo-like_dom_sf"/>
</dbReference>
<accession>A0A225W8I3</accession>
<dbReference type="EMBL" id="NBNE01001473">
    <property type="protein sequence ID" value="OWZ13882.1"/>
    <property type="molecule type" value="Genomic_DNA"/>
</dbReference>
<dbReference type="PROSITE" id="PS50994">
    <property type="entry name" value="INTEGRASE"/>
    <property type="match status" value="1"/>
</dbReference>
<dbReference type="SUPFAM" id="SSF53098">
    <property type="entry name" value="Ribonuclease H-like"/>
    <property type="match status" value="1"/>
</dbReference>
<evidence type="ECO:0000259" key="2">
    <source>
        <dbReference type="PROSITE" id="PS50013"/>
    </source>
</evidence>
<proteinExistence type="predicted"/>
<feature type="domain" description="Integrase catalytic" evidence="3">
    <location>
        <begin position="260"/>
        <end position="443"/>
    </location>
</feature>
<feature type="domain" description="Chromo" evidence="2">
    <location>
        <begin position="571"/>
        <end position="633"/>
    </location>
</feature>
<dbReference type="AlphaFoldDB" id="A0A225W8I3"/>
<comment type="caution">
    <text evidence="4">The sequence shown here is derived from an EMBL/GenBank/DDBJ whole genome shotgun (WGS) entry which is preliminary data.</text>
</comment>
<dbReference type="OrthoDB" id="6621683at2759"/>
<keyword evidence="4" id="KW-0548">Nucleotidyltransferase</keyword>
<evidence type="ECO:0000259" key="3">
    <source>
        <dbReference type="PROSITE" id="PS50994"/>
    </source>
</evidence>
<evidence type="ECO:0000313" key="5">
    <source>
        <dbReference type="Proteomes" id="UP000198211"/>
    </source>
</evidence>
<sequence length="655" mass="75154">MVDERDISDVVAVRESRIVIQQVQDLINCNQPNLQRRLTEYGVLEYNQAADYLTFKTLALGESWTVTDPTEKTHLECVSSTPTLTQSGPRRPTRLWIPNQAYYAPLHTPARVMTVVPRSRTREDLGRTNSMGPLEYQPESAPRRGPHLRNLKEFLKGEIENFSRGQIRRLSKEANLFLLDSRDVLFRLNHSVQGRPRDRYVTTGSSRVTSPGYTALCARGFPRWSSSYYAYSQETDLYWYDMYADVNAFVKECVDCASGKGRPPNQGPSPGNIEPTRPFDCLNGFCHSSVGIHKFPDYAMWKPMNSTTAQEVAEAYEERVFLRFGASAMIRNDQDPKSMREVFKCLRELLGSRQRATLGYRLEANGQQERSVRTVIRSDCVYVAEADQSYWDDHAEPLMFALNTSFGATCLGTTFYLVHGWDAQGTVLAILGPKPSGVVERTAYECRRKLRRDYSYAQACAEDVQRKAKRDRAITQTRKWKTLSEGIKAGFSVGDALTNGTVEITDDFRVRLKVSDTGYRVNPWVHISRLKSRALFPKRPTVQLEISDEDDLDAALLPEDNWEMDNANDEYEVEENLDLRWSQRIRTSKRLHEYLIKWKGYDESDWVPLPRLNGGTLLYEFNQGAKRKRVPGPCRPETTTRDYNRSWVVMPVKNE</sequence>
<dbReference type="SUPFAM" id="SSF54160">
    <property type="entry name" value="Chromo domain-like"/>
    <property type="match status" value="1"/>
</dbReference>
<dbReference type="InterPro" id="IPR012337">
    <property type="entry name" value="RNaseH-like_sf"/>
</dbReference>
<dbReference type="Proteomes" id="UP000198211">
    <property type="component" value="Unassembled WGS sequence"/>
</dbReference>
<dbReference type="InterPro" id="IPR050951">
    <property type="entry name" value="Retrovirus_Pol_polyprotein"/>
</dbReference>